<proteinExistence type="inferred from homology"/>
<dbReference type="InterPro" id="IPR013325">
    <property type="entry name" value="RNA_pol_sigma_r2"/>
</dbReference>
<dbReference type="Pfam" id="PF04545">
    <property type="entry name" value="Sigma70_r4"/>
    <property type="match status" value="1"/>
</dbReference>
<accession>A0A542ZN00</accession>
<keyword evidence="5" id="KW-0804">Transcription</keyword>
<dbReference type="InterPro" id="IPR013324">
    <property type="entry name" value="RNA_pol_sigma_r3/r4-like"/>
</dbReference>
<dbReference type="InterPro" id="IPR007630">
    <property type="entry name" value="RNA_pol_sigma70_r4"/>
</dbReference>
<keyword evidence="9" id="KW-1185">Reference proteome</keyword>
<evidence type="ECO:0000313" key="8">
    <source>
        <dbReference type="EMBL" id="TQL61738.1"/>
    </source>
</evidence>
<evidence type="ECO:0000256" key="3">
    <source>
        <dbReference type="ARBA" id="ARBA00023082"/>
    </source>
</evidence>
<keyword evidence="2" id="KW-0805">Transcription regulation</keyword>
<evidence type="ECO:0000256" key="4">
    <source>
        <dbReference type="ARBA" id="ARBA00023125"/>
    </source>
</evidence>
<sequence length="265" mass="28736">MSRRMQGRASMPARRGRAHAARWVAPAPVPAGIPVLPDHGLGDATRSFLDSLRVLLAAAAAAAGGGAPGGGGTALQQPGGIPEDMDRVAALVELAQGGDAEAFGLLYERYVDLVYRYIYVRVGSRHLAEDLTSETFVRALRRIDSFSWQGRDIAAWFVTIARNLITDHAKSARFRLEVSTADMLDADRRVDAPETEVLQHLRDTRLLEAVRDLKPEQAECVVLRFLQGLSLAETAAVIGKSEGAVKQLQLRAVRALHRALDGEVL</sequence>
<name>A0A542ZN00_9MICO</name>
<dbReference type="GO" id="GO:0003677">
    <property type="term" value="F:DNA binding"/>
    <property type="evidence" value="ECO:0007669"/>
    <property type="project" value="UniProtKB-KW"/>
</dbReference>
<dbReference type="SUPFAM" id="SSF88946">
    <property type="entry name" value="Sigma2 domain of RNA polymerase sigma factors"/>
    <property type="match status" value="1"/>
</dbReference>
<dbReference type="InterPro" id="IPR014284">
    <property type="entry name" value="RNA_pol_sigma-70_dom"/>
</dbReference>
<dbReference type="Gene3D" id="1.10.1740.10">
    <property type="match status" value="1"/>
</dbReference>
<comment type="caution">
    <text evidence="8">The sequence shown here is derived from an EMBL/GenBank/DDBJ whole genome shotgun (WGS) entry which is preliminary data.</text>
</comment>
<dbReference type="NCBIfam" id="TIGR02937">
    <property type="entry name" value="sigma70-ECF"/>
    <property type="match status" value="1"/>
</dbReference>
<dbReference type="SUPFAM" id="SSF88659">
    <property type="entry name" value="Sigma3 and sigma4 domains of RNA polymerase sigma factors"/>
    <property type="match status" value="1"/>
</dbReference>
<dbReference type="Pfam" id="PF04542">
    <property type="entry name" value="Sigma70_r2"/>
    <property type="match status" value="1"/>
</dbReference>
<evidence type="ECO:0000259" key="6">
    <source>
        <dbReference type="Pfam" id="PF04542"/>
    </source>
</evidence>
<feature type="domain" description="RNA polymerase sigma-70 region 4" evidence="7">
    <location>
        <begin position="211"/>
        <end position="256"/>
    </location>
</feature>
<organism evidence="8 9">
    <name type="scientific">Oryzihumus leptocrescens</name>
    <dbReference type="NCBI Taxonomy" id="297536"/>
    <lineage>
        <taxon>Bacteria</taxon>
        <taxon>Bacillati</taxon>
        <taxon>Actinomycetota</taxon>
        <taxon>Actinomycetes</taxon>
        <taxon>Micrococcales</taxon>
        <taxon>Intrasporangiaceae</taxon>
        <taxon>Oryzihumus</taxon>
    </lineage>
</organism>
<evidence type="ECO:0000313" key="9">
    <source>
        <dbReference type="Proteomes" id="UP000319514"/>
    </source>
</evidence>
<dbReference type="Gene3D" id="1.10.10.10">
    <property type="entry name" value="Winged helix-like DNA-binding domain superfamily/Winged helix DNA-binding domain"/>
    <property type="match status" value="1"/>
</dbReference>
<protein>
    <submittedName>
        <fullName evidence="8">RNA polymerase sigma-70 factor (ECF subfamily)</fullName>
    </submittedName>
</protein>
<dbReference type="Proteomes" id="UP000319514">
    <property type="component" value="Unassembled WGS sequence"/>
</dbReference>
<dbReference type="AlphaFoldDB" id="A0A542ZN00"/>
<dbReference type="PANTHER" id="PTHR43133">
    <property type="entry name" value="RNA POLYMERASE ECF-TYPE SIGMA FACTO"/>
    <property type="match status" value="1"/>
</dbReference>
<reference evidence="8 9" key="1">
    <citation type="submission" date="2019-06" db="EMBL/GenBank/DDBJ databases">
        <title>Sequencing the genomes of 1000 actinobacteria strains.</title>
        <authorList>
            <person name="Klenk H.-P."/>
        </authorList>
    </citation>
    <scope>NUCLEOTIDE SEQUENCE [LARGE SCALE GENOMIC DNA]</scope>
    <source>
        <strain evidence="8 9">DSM 18082</strain>
    </source>
</reference>
<dbReference type="InterPro" id="IPR036388">
    <property type="entry name" value="WH-like_DNA-bd_sf"/>
</dbReference>
<gene>
    <name evidence="8" type="ORF">FB474_3157</name>
</gene>
<evidence type="ECO:0000256" key="1">
    <source>
        <dbReference type="ARBA" id="ARBA00010641"/>
    </source>
</evidence>
<keyword evidence="4" id="KW-0238">DNA-binding</keyword>
<dbReference type="EMBL" id="VFOQ01000001">
    <property type="protein sequence ID" value="TQL61738.1"/>
    <property type="molecule type" value="Genomic_DNA"/>
</dbReference>
<dbReference type="InterPro" id="IPR007627">
    <property type="entry name" value="RNA_pol_sigma70_r2"/>
</dbReference>
<comment type="similarity">
    <text evidence="1">Belongs to the sigma-70 factor family. ECF subfamily.</text>
</comment>
<feature type="domain" description="RNA polymerase sigma-70 region 2" evidence="6">
    <location>
        <begin position="106"/>
        <end position="173"/>
    </location>
</feature>
<dbReference type="InterPro" id="IPR039425">
    <property type="entry name" value="RNA_pol_sigma-70-like"/>
</dbReference>
<dbReference type="CDD" id="cd06171">
    <property type="entry name" value="Sigma70_r4"/>
    <property type="match status" value="1"/>
</dbReference>
<evidence type="ECO:0000256" key="2">
    <source>
        <dbReference type="ARBA" id="ARBA00023015"/>
    </source>
</evidence>
<evidence type="ECO:0000256" key="5">
    <source>
        <dbReference type="ARBA" id="ARBA00023163"/>
    </source>
</evidence>
<dbReference type="GO" id="GO:0016987">
    <property type="term" value="F:sigma factor activity"/>
    <property type="evidence" value="ECO:0007669"/>
    <property type="project" value="UniProtKB-KW"/>
</dbReference>
<evidence type="ECO:0000259" key="7">
    <source>
        <dbReference type="Pfam" id="PF04545"/>
    </source>
</evidence>
<dbReference type="GO" id="GO:0006352">
    <property type="term" value="P:DNA-templated transcription initiation"/>
    <property type="evidence" value="ECO:0007669"/>
    <property type="project" value="InterPro"/>
</dbReference>
<keyword evidence="3" id="KW-0731">Sigma factor</keyword>
<dbReference type="PANTHER" id="PTHR43133:SF57">
    <property type="entry name" value="RNA POLYMERASE SIGMA-70 FACTOR"/>
    <property type="match status" value="1"/>
</dbReference>